<accession>A0A5C7EDX7</accession>
<dbReference type="InterPro" id="IPR006442">
    <property type="entry name" value="Antitoxin_Phd/YefM"/>
</dbReference>
<dbReference type="Gene3D" id="3.40.1620.10">
    <property type="entry name" value="YefM-like domain"/>
    <property type="match status" value="1"/>
</dbReference>
<dbReference type="PANTHER" id="PTHR35377">
    <property type="entry name" value="ANTITOXIN VAPB49-RELATED-RELATED"/>
    <property type="match status" value="1"/>
</dbReference>
<evidence type="ECO:0000313" key="3">
    <source>
        <dbReference type="EMBL" id="TXF10347.1"/>
    </source>
</evidence>
<organism evidence="3 4">
    <name type="scientific">Pelomicrobium methylotrophicum</name>
    <dbReference type="NCBI Taxonomy" id="2602750"/>
    <lineage>
        <taxon>Bacteria</taxon>
        <taxon>Pseudomonadati</taxon>
        <taxon>Pseudomonadota</taxon>
        <taxon>Hydrogenophilia</taxon>
        <taxon>Hydrogenophilia incertae sedis</taxon>
        <taxon>Pelomicrobium</taxon>
    </lineage>
</organism>
<comment type="function">
    <text evidence="2">Antitoxin component of a type II toxin-antitoxin (TA) system.</text>
</comment>
<dbReference type="Pfam" id="PF02604">
    <property type="entry name" value="PhdYeFM_antitox"/>
    <property type="match status" value="1"/>
</dbReference>
<comment type="caution">
    <text evidence="3">The sequence shown here is derived from an EMBL/GenBank/DDBJ whole genome shotgun (WGS) entry which is preliminary data.</text>
</comment>
<dbReference type="NCBIfam" id="TIGR01552">
    <property type="entry name" value="phd_fam"/>
    <property type="match status" value="1"/>
</dbReference>
<dbReference type="RefSeq" id="WP_147801114.1">
    <property type="nucleotide sequence ID" value="NZ_VPFL01000034.1"/>
</dbReference>
<dbReference type="GO" id="GO:0097351">
    <property type="term" value="F:toxin sequestering activity"/>
    <property type="evidence" value="ECO:0007669"/>
    <property type="project" value="TreeGrafter"/>
</dbReference>
<dbReference type="InterPro" id="IPR051416">
    <property type="entry name" value="phD-YefM_TA_antitoxins"/>
</dbReference>
<keyword evidence="4" id="KW-1185">Reference proteome</keyword>
<dbReference type="InterPro" id="IPR036165">
    <property type="entry name" value="YefM-like_sf"/>
</dbReference>
<evidence type="ECO:0000256" key="1">
    <source>
        <dbReference type="ARBA" id="ARBA00009981"/>
    </source>
</evidence>
<dbReference type="OrthoDB" id="9800503at2"/>
<evidence type="ECO:0000256" key="2">
    <source>
        <dbReference type="RuleBase" id="RU362080"/>
    </source>
</evidence>
<dbReference type="SUPFAM" id="SSF143120">
    <property type="entry name" value="YefM-like"/>
    <property type="match status" value="1"/>
</dbReference>
<dbReference type="PANTHER" id="PTHR35377:SF5">
    <property type="entry name" value="ANTITOXIN VAPB46"/>
    <property type="match status" value="1"/>
</dbReference>
<gene>
    <name evidence="3" type="ORF">FR698_15600</name>
</gene>
<protein>
    <recommendedName>
        <fullName evidence="2">Antitoxin</fullName>
    </recommendedName>
</protein>
<dbReference type="Proteomes" id="UP000321201">
    <property type="component" value="Unassembled WGS sequence"/>
</dbReference>
<name>A0A5C7EDX7_9PROT</name>
<proteinExistence type="inferred from homology"/>
<dbReference type="AlphaFoldDB" id="A0A5C7EDX7"/>
<reference evidence="3 4" key="1">
    <citation type="submission" date="2019-08" db="EMBL/GenBank/DDBJ databases">
        <title>Pelomicrobium methylotrophicum gen. nov., sp. nov. a moderately thermophilic, facultatively anaerobic, lithoautotrophic and methylotrophic bacterium isolated from a terrestrial mud volcano.</title>
        <authorList>
            <person name="Slobodkina G.B."/>
            <person name="Merkel A.Y."/>
            <person name="Slobodkin A.I."/>
        </authorList>
    </citation>
    <scope>NUCLEOTIDE SEQUENCE [LARGE SCALE GENOMIC DNA]</scope>
    <source>
        <strain evidence="3 4">SM250</strain>
    </source>
</reference>
<dbReference type="EMBL" id="VPFL01000034">
    <property type="protein sequence ID" value="TXF10347.1"/>
    <property type="molecule type" value="Genomic_DNA"/>
</dbReference>
<dbReference type="InParanoid" id="A0A5C7EDX7"/>
<evidence type="ECO:0000313" key="4">
    <source>
        <dbReference type="Proteomes" id="UP000321201"/>
    </source>
</evidence>
<comment type="similarity">
    <text evidence="1 2">Belongs to the phD/YefM antitoxin family.</text>
</comment>
<sequence>MEVSIREMKNHLSKYLRLVRAGKDVVITNRGAPVARLLPIGDAATEADILARIEALPWVQPGRGGKPKGLRKGIRLRGDGPSAAEIVLRDRE</sequence>